<sequence length="612" mass="65509">MASRLFARSYALRRPLLGAAFAAGALGATHIVHADAPPAAVSPSEPLSAYVRTYIVYSLCSVPFVVDASPKLLSWLTAVPGVRTVTEAAVRATFFNQFVGGDTAEACVPLLRRLRARNMGALFAYSVEVDEGTAMGAGHDPANSPHARIVNEMVHSIDVAADFEDELAPPGTPPTARKTWVAVKLTALLPDAHALWNLSAHILEARKGYRDPPGRPRLADVEFPGAPHDNDLDVVLKSKGESIPAPLTQADAAALAQLYSDLCRICTRARERGVRIIIDAEYSWYQPAIDALTHALSRKFNVLEDDPTKVQPLVYGTYQAYLRRTPAHIARAAADAHAGGYSLGVKLVRGAYHPHEVGAWKAAHDAISNAQNPEANPVARMTLVPAAEHPPVWSTKPETDACYDRCVSMLVDLVADDVKTATSASSPISSSIAAPVAGVKRKWYSLGWGKGDAASPPTSSADLPATDLTPPKSVAPTSPQPRIGVLFGTHNWASCAGILSALEERGLGKRETVPRGQGESADGPLVLDREVTGRVTIGQLYGMSDDLTESVAARVRSGEPFVIKYVPYGALSEVLPYLGRRAIENKSMLFGQGGAAHERERAWAEIRKRVFG</sequence>
<comment type="similarity">
    <text evidence="1 5">Belongs to the proline oxidase family.</text>
</comment>
<feature type="domain" description="Proline dehydrogenase" evidence="7">
    <location>
        <begin position="481"/>
        <end position="588"/>
    </location>
</feature>
<keyword evidence="5" id="KW-0274">FAD</keyword>
<comment type="cofactor">
    <cofactor evidence="5">
        <name>FAD</name>
        <dbReference type="ChEBI" id="CHEBI:57692"/>
    </cofactor>
</comment>
<feature type="domain" description="Proline dehydrogenase" evidence="7">
    <location>
        <begin position="149"/>
        <end position="357"/>
    </location>
</feature>
<dbReference type="EMBL" id="GL377303">
    <property type="protein sequence ID" value="EFI99932.1"/>
    <property type="molecule type" value="Genomic_DNA"/>
</dbReference>
<dbReference type="eggNOG" id="KOG0186">
    <property type="taxonomic scope" value="Eukaryota"/>
</dbReference>
<accession>D8PUW4</accession>
<evidence type="ECO:0000256" key="5">
    <source>
        <dbReference type="RuleBase" id="RU364054"/>
    </source>
</evidence>
<comment type="function">
    <text evidence="5">Converts proline to delta-1-pyrroline-5-carboxylate.</text>
</comment>
<organism evidence="9">
    <name type="scientific">Schizophyllum commune (strain H4-8 / FGSC 9210)</name>
    <name type="common">Split gill fungus</name>
    <dbReference type="NCBI Taxonomy" id="578458"/>
    <lineage>
        <taxon>Eukaryota</taxon>
        <taxon>Fungi</taxon>
        <taxon>Dikarya</taxon>
        <taxon>Basidiomycota</taxon>
        <taxon>Agaricomycotina</taxon>
        <taxon>Agaricomycetes</taxon>
        <taxon>Agaricomycetidae</taxon>
        <taxon>Agaricales</taxon>
        <taxon>Schizophyllaceae</taxon>
        <taxon>Schizophyllum</taxon>
    </lineage>
</organism>
<dbReference type="InParanoid" id="D8PUW4"/>
<dbReference type="InterPro" id="IPR015659">
    <property type="entry name" value="Proline_oxidase"/>
</dbReference>
<dbReference type="SUPFAM" id="SSF51730">
    <property type="entry name" value="FAD-linked oxidoreductase"/>
    <property type="match status" value="1"/>
</dbReference>
<dbReference type="Proteomes" id="UP000007431">
    <property type="component" value="Unassembled WGS sequence"/>
</dbReference>
<dbReference type="GO" id="GO:0071949">
    <property type="term" value="F:FAD binding"/>
    <property type="evidence" value="ECO:0007669"/>
    <property type="project" value="TreeGrafter"/>
</dbReference>
<comment type="catalytic activity">
    <reaction evidence="5">
        <text>L-proline + a quinone = (S)-1-pyrroline-5-carboxylate + a quinol + H(+)</text>
        <dbReference type="Rhea" id="RHEA:23784"/>
        <dbReference type="ChEBI" id="CHEBI:15378"/>
        <dbReference type="ChEBI" id="CHEBI:17388"/>
        <dbReference type="ChEBI" id="CHEBI:24646"/>
        <dbReference type="ChEBI" id="CHEBI:60039"/>
        <dbReference type="ChEBI" id="CHEBI:132124"/>
        <dbReference type="EC" id="1.5.5.2"/>
    </reaction>
</comment>
<keyword evidence="4 5" id="KW-0642">Proline metabolism</keyword>
<reference evidence="8 9" key="1">
    <citation type="journal article" date="2010" name="Nat. Biotechnol.">
        <title>Genome sequence of the model mushroom Schizophyllum commune.</title>
        <authorList>
            <person name="Ohm R.A."/>
            <person name="de Jong J.F."/>
            <person name="Lugones L.G."/>
            <person name="Aerts A."/>
            <person name="Kothe E."/>
            <person name="Stajich J.E."/>
            <person name="de Vries R.P."/>
            <person name="Record E."/>
            <person name="Levasseur A."/>
            <person name="Baker S.E."/>
            <person name="Bartholomew K.A."/>
            <person name="Coutinho P.M."/>
            <person name="Erdmann S."/>
            <person name="Fowler T.J."/>
            <person name="Gathman A.C."/>
            <person name="Lombard V."/>
            <person name="Henrissat B."/>
            <person name="Knabe N."/>
            <person name="Kuees U."/>
            <person name="Lilly W.W."/>
            <person name="Lindquist E."/>
            <person name="Lucas S."/>
            <person name="Magnuson J.K."/>
            <person name="Piumi F."/>
            <person name="Raudaskoski M."/>
            <person name="Salamov A."/>
            <person name="Schmutz J."/>
            <person name="Schwarze F.W.M.R."/>
            <person name="vanKuyk P.A."/>
            <person name="Horton J.S."/>
            <person name="Grigoriev I.V."/>
            <person name="Woesten H.A.B."/>
        </authorList>
    </citation>
    <scope>NUCLEOTIDE SEQUENCE [LARGE SCALE GENOMIC DNA]</scope>
    <source>
        <strain evidence="9">H4-8 / FGSC 9210</strain>
    </source>
</reference>
<dbReference type="VEuPathDB" id="FungiDB:SCHCODRAFT_02608316"/>
<dbReference type="Pfam" id="PF01619">
    <property type="entry name" value="Pro_dh"/>
    <property type="match status" value="2"/>
</dbReference>
<dbReference type="Gene3D" id="3.20.20.220">
    <property type="match status" value="1"/>
</dbReference>
<keyword evidence="3 5" id="KW-0560">Oxidoreductase</keyword>
<dbReference type="STRING" id="578458.D8PUW4"/>
<dbReference type="PANTHER" id="PTHR13914">
    <property type="entry name" value="PROLINE OXIDASE"/>
    <property type="match status" value="1"/>
</dbReference>
<dbReference type="AlphaFoldDB" id="D8PUW4"/>
<evidence type="ECO:0000256" key="1">
    <source>
        <dbReference type="ARBA" id="ARBA00005869"/>
    </source>
</evidence>
<evidence type="ECO:0000313" key="9">
    <source>
        <dbReference type="Proteomes" id="UP000007431"/>
    </source>
</evidence>
<keyword evidence="5" id="KW-0285">Flavoprotein</keyword>
<evidence type="ECO:0000256" key="2">
    <source>
        <dbReference type="ARBA" id="ARBA00012695"/>
    </source>
</evidence>
<evidence type="ECO:0000256" key="4">
    <source>
        <dbReference type="ARBA" id="ARBA00023062"/>
    </source>
</evidence>
<feature type="region of interest" description="Disordered" evidence="6">
    <location>
        <begin position="454"/>
        <end position="479"/>
    </location>
</feature>
<protein>
    <recommendedName>
        <fullName evidence="2 5">Proline dehydrogenase</fullName>
        <ecNumber evidence="2 5">1.5.5.2</ecNumber>
    </recommendedName>
</protein>
<dbReference type="OMA" id="WMQDAAD"/>
<dbReference type="PANTHER" id="PTHR13914:SF0">
    <property type="entry name" value="PROLINE DEHYDROGENASE 1, MITOCHONDRIAL"/>
    <property type="match status" value="1"/>
</dbReference>
<gene>
    <name evidence="8" type="ORF">SCHCODRAFT_65274</name>
</gene>
<evidence type="ECO:0000259" key="7">
    <source>
        <dbReference type="Pfam" id="PF01619"/>
    </source>
</evidence>
<keyword evidence="9" id="KW-1185">Reference proteome</keyword>
<dbReference type="HOGENOM" id="CLU_018202_1_1_1"/>
<evidence type="ECO:0000313" key="8">
    <source>
        <dbReference type="EMBL" id="EFI99932.1"/>
    </source>
</evidence>
<proteinExistence type="inferred from homology"/>
<dbReference type="GO" id="GO:0005739">
    <property type="term" value="C:mitochondrion"/>
    <property type="evidence" value="ECO:0007669"/>
    <property type="project" value="TreeGrafter"/>
</dbReference>
<dbReference type="InterPro" id="IPR029041">
    <property type="entry name" value="FAD-linked_oxidoreductase-like"/>
</dbReference>
<dbReference type="EC" id="1.5.5.2" evidence="2 5"/>
<dbReference type="InterPro" id="IPR002872">
    <property type="entry name" value="Proline_DH_dom"/>
</dbReference>
<dbReference type="GO" id="GO:0010133">
    <property type="term" value="P:L-proline catabolic process to L-glutamate"/>
    <property type="evidence" value="ECO:0007669"/>
    <property type="project" value="TreeGrafter"/>
</dbReference>
<evidence type="ECO:0000256" key="6">
    <source>
        <dbReference type="SAM" id="MobiDB-lite"/>
    </source>
</evidence>
<evidence type="ECO:0000256" key="3">
    <source>
        <dbReference type="ARBA" id="ARBA00023002"/>
    </source>
</evidence>
<name>D8PUW4_SCHCM</name>
<dbReference type="FunCoup" id="D8PUW4">
    <property type="interactions" value="276"/>
</dbReference>
<dbReference type="GO" id="GO:0004657">
    <property type="term" value="F:proline dehydrogenase activity"/>
    <property type="evidence" value="ECO:0007669"/>
    <property type="project" value="UniProtKB-EC"/>
</dbReference>